<dbReference type="SMART" id="SM00450">
    <property type="entry name" value="RHOD"/>
    <property type="match status" value="2"/>
</dbReference>
<evidence type="ECO:0000313" key="6">
    <source>
        <dbReference type="Proteomes" id="UP000242525"/>
    </source>
</evidence>
<sequence length="309" mass="34182">MSIKSFLSRQGQLIKPTELESLLSAKQRLAAVDASWYMPNNPRNGFKEFLTQGRLIRNARYLDVDEVKDPDSPYSHMLPSVEVFNQHAKRLGLPKDDPIIVYDNAGNFSAPRVAWMLEIFGNKNTLLLDNYVEYKAQGFPIDTAEIKEPVVEANVASFVSSALDKSRVILFEELKTIVEDPAQAARDYVIFDARPNGRFTGRDPEPRPGLSSGHVPTAISVPFPTVLDAASNNQFLSAAALREVFDKALGGKPLGDRQVIVMCGSGVTACVIERAVRIAGLTDKPVRVYDGSWTEWAQRADTSLIVKDE</sequence>
<dbReference type="EMBL" id="CCBN010000004">
    <property type="protein sequence ID" value="CDO53307.1"/>
    <property type="molecule type" value="Genomic_DNA"/>
</dbReference>
<dbReference type="Gene3D" id="3.40.250.10">
    <property type="entry name" value="Rhodanese-like domain"/>
    <property type="match status" value="2"/>
</dbReference>
<dbReference type="CDD" id="cd01448">
    <property type="entry name" value="TST_Repeat_1"/>
    <property type="match status" value="1"/>
</dbReference>
<dbReference type="SUPFAM" id="SSF52821">
    <property type="entry name" value="Rhodanese/Cell cycle control phosphatase"/>
    <property type="match status" value="2"/>
</dbReference>
<keyword evidence="6" id="KW-1185">Reference proteome</keyword>
<dbReference type="PANTHER" id="PTHR11364:SF27">
    <property type="entry name" value="SULFURTRANSFERASE"/>
    <property type="match status" value="1"/>
</dbReference>
<dbReference type="STRING" id="1173061.A0A0J9X932"/>
<evidence type="ECO:0000256" key="2">
    <source>
        <dbReference type="ARBA" id="ARBA00022737"/>
    </source>
</evidence>
<gene>
    <name evidence="5" type="ORF">BN980_GECA04s07567g</name>
</gene>
<feature type="domain" description="Rhodanese" evidence="4">
    <location>
        <begin position="56"/>
        <end position="143"/>
    </location>
</feature>
<evidence type="ECO:0000313" key="5">
    <source>
        <dbReference type="EMBL" id="CDO53307.1"/>
    </source>
</evidence>
<keyword evidence="2" id="KW-0677">Repeat</keyword>
<dbReference type="InterPro" id="IPR045078">
    <property type="entry name" value="TST/MPST-like"/>
</dbReference>
<dbReference type="AlphaFoldDB" id="A0A0J9X932"/>
<dbReference type="Proteomes" id="UP000242525">
    <property type="component" value="Unassembled WGS sequence"/>
</dbReference>
<dbReference type="GO" id="GO:0004792">
    <property type="term" value="F:thiosulfate-cyanide sulfurtransferase activity"/>
    <property type="evidence" value="ECO:0007669"/>
    <property type="project" value="InterPro"/>
</dbReference>
<comment type="caution">
    <text evidence="5">The sequence shown here is derived from an EMBL/GenBank/DDBJ whole genome shotgun (WGS) entry which is preliminary data.</text>
</comment>
<evidence type="ECO:0000256" key="3">
    <source>
        <dbReference type="RuleBase" id="RU000507"/>
    </source>
</evidence>
<organism evidence="5 6">
    <name type="scientific">Geotrichum candidum</name>
    <name type="common">Oospora lactis</name>
    <name type="synonym">Dipodascus geotrichum</name>
    <dbReference type="NCBI Taxonomy" id="1173061"/>
    <lineage>
        <taxon>Eukaryota</taxon>
        <taxon>Fungi</taxon>
        <taxon>Dikarya</taxon>
        <taxon>Ascomycota</taxon>
        <taxon>Saccharomycotina</taxon>
        <taxon>Dipodascomycetes</taxon>
        <taxon>Dipodascales</taxon>
        <taxon>Dipodascaceae</taxon>
        <taxon>Geotrichum</taxon>
    </lineage>
</organism>
<name>A0A0J9X932_GEOCN</name>
<dbReference type="OrthoDB" id="270167at2759"/>
<dbReference type="PANTHER" id="PTHR11364">
    <property type="entry name" value="THIOSULFATE SULFERTANSFERASE"/>
    <property type="match status" value="1"/>
</dbReference>
<dbReference type="GO" id="GO:0005739">
    <property type="term" value="C:mitochondrion"/>
    <property type="evidence" value="ECO:0007669"/>
    <property type="project" value="TreeGrafter"/>
</dbReference>
<dbReference type="CDD" id="cd01449">
    <property type="entry name" value="TST_Repeat_2"/>
    <property type="match status" value="1"/>
</dbReference>
<protein>
    <recommendedName>
        <fullName evidence="3">Sulfurtransferase</fullName>
    </recommendedName>
</protein>
<dbReference type="PROSITE" id="PS00683">
    <property type="entry name" value="RHODANESE_2"/>
    <property type="match status" value="1"/>
</dbReference>
<dbReference type="InterPro" id="IPR036873">
    <property type="entry name" value="Rhodanese-like_dom_sf"/>
</dbReference>
<dbReference type="PROSITE" id="PS50206">
    <property type="entry name" value="RHODANESE_3"/>
    <property type="match status" value="2"/>
</dbReference>
<dbReference type="Pfam" id="PF00581">
    <property type="entry name" value="Rhodanese"/>
    <property type="match status" value="1"/>
</dbReference>
<keyword evidence="1 3" id="KW-0808">Transferase</keyword>
<dbReference type="InterPro" id="IPR001763">
    <property type="entry name" value="Rhodanese-like_dom"/>
</dbReference>
<feature type="domain" description="Rhodanese" evidence="4">
    <location>
        <begin position="184"/>
        <end position="305"/>
    </location>
</feature>
<proteinExistence type="predicted"/>
<evidence type="ECO:0000259" key="4">
    <source>
        <dbReference type="PROSITE" id="PS50206"/>
    </source>
</evidence>
<reference evidence="5" key="1">
    <citation type="submission" date="2014-03" db="EMBL/GenBank/DDBJ databases">
        <authorList>
            <person name="Casaregola S."/>
        </authorList>
    </citation>
    <scope>NUCLEOTIDE SEQUENCE [LARGE SCALE GENOMIC DNA]</scope>
    <source>
        <strain evidence="5">CLIB 918</strain>
    </source>
</reference>
<dbReference type="InterPro" id="IPR001307">
    <property type="entry name" value="Thiosulphate_STrfase_CS"/>
</dbReference>
<accession>A0A0J9X932</accession>
<evidence type="ECO:0000256" key="1">
    <source>
        <dbReference type="ARBA" id="ARBA00022679"/>
    </source>
</evidence>